<proteinExistence type="inferred from homology"/>
<organism evidence="4 5">
    <name type="scientific">Vigna mungo</name>
    <name type="common">Black gram</name>
    <name type="synonym">Phaseolus mungo</name>
    <dbReference type="NCBI Taxonomy" id="3915"/>
    <lineage>
        <taxon>Eukaryota</taxon>
        <taxon>Viridiplantae</taxon>
        <taxon>Streptophyta</taxon>
        <taxon>Embryophyta</taxon>
        <taxon>Tracheophyta</taxon>
        <taxon>Spermatophyta</taxon>
        <taxon>Magnoliopsida</taxon>
        <taxon>eudicotyledons</taxon>
        <taxon>Gunneridae</taxon>
        <taxon>Pentapetalae</taxon>
        <taxon>rosids</taxon>
        <taxon>fabids</taxon>
        <taxon>Fabales</taxon>
        <taxon>Fabaceae</taxon>
        <taxon>Papilionoideae</taxon>
        <taxon>50 kb inversion clade</taxon>
        <taxon>NPAAA clade</taxon>
        <taxon>indigoferoid/millettioid clade</taxon>
        <taxon>Phaseoleae</taxon>
        <taxon>Vigna</taxon>
    </lineage>
</organism>
<dbReference type="EMBL" id="CP144699">
    <property type="protein sequence ID" value="WVZ18949.1"/>
    <property type="molecule type" value="Genomic_DNA"/>
</dbReference>
<evidence type="ECO:0000313" key="5">
    <source>
        <dbReference type="Proteomes" id="UP001374535"/>
    </source>
</evidence>
<accession>A0AAQ3S7X3</accession>
<keyword evidence="3" id="KW-0809">Transit peptide</keyword>
<dbReference type="AlphaFoldDB" id="A0AAQ3S7X3"/>
<dbReference type="Pfam" id="PF02536">
    <property type="entry name" value="mTERF"/>
    <property type="match status" value="1"/>
</dbReference>
<dbReference type="Gene3D" id="1.25.70.10">
    <property type="entry name" value="Transcription termination factor 3, mitochondrial"/>
    <property type="match status" value="1"/>
</dbReference>
<dbReference type="GO" id="GO:0006353">
    <property type="term" value="P:DNA-templated transcription termination"/>
    <property type="evidence" value="ECO:0007669"/>
    <property type="project" value="UniProtKB-KW"/>
</dbReference>
<keyword evidence="2" id="KW-0804">Transcription</keyword>
<evidence type="ECO:0000256" key="2">
    <source>
        <dbReference type="ARBA" id="ARBA00022472"/>
    </source>
</evidence>
<dbReference type="Proteomes" id="UP001374535">
    <property type="component" value="Chromosome 2"/>
</dbReference>
<dbReference type="FunFam" id="1.25.70.10:FF:000001">
    <property type="entry name" value="Mitochondrial transcription termination factor-like"/>
    <property type="match status" value="1"/>
</dbReference>
<keyword evidence="5" id="KW-1185">Reference proteome</keyword>
<evidence type="ECO:0000256" key="3">
    <source>
        <dbReference type="ARBA" id="ARBA00022946"/>
    </source>
</evidence>
<gene>
    <name evidence="4" type="ORF">V8G54_006271</name>
</gene>
<dbReference type="PANTHER" id="PTHR13068">
    <property type="entry name" value="CGI-12 PROTEIN-RELATED"/>
    <property type="match status" value="1"/>
</dbReference>
<reference evidence="4 5" key="1">
    <citation type="journal article" date="2023" name="Life. Sci Alliance">
        <title>Evolutionary insights into 3D genome organization and epigenetic landscape of Vigna mungo.</title>
        <authorList>
            <person name="Junaid A."/>
            <person name="Singh B."/>
            <person name="Bhatia S."/>
        </authorList>
    </citation>
    <scope>NUCLEOTIDE SEQUENCE [LARGE SCALE GENOMIC DNA]</scope>
    <source>
        <strain evidence="4">Urdbean</strain>
    </source>
</reference>
<dbReference type="GO" id="GO:0003676">
    <property type="term" value="F:nucleic acid binding"/>
    <property type="evidence" value="ECO:0007669"/>
    <property type="project" value="InterPro"/>
</dbReference>
<keyword evidence="2" id="KW-0805">Transcription regulation</keyword>
<dbReference type="PANTHER" id="PTHR13068:SF91">
    <property type="entry name" value="TRANSCRIPTION TERMINATION FACTOR FAMILY PROTEIN"/>
    <property type="match status" value="1"/>
</dbReference>
<dbReference type="SMART" id="SM00733">
    <property type="entry name" value="Mterf"/>
    <property type="match status" value="6"/>
</dbReference>
<dbReference type="InterPro" id="IPR038538">
    <property type="entry name" value="MTERF_sf"/>
</dbReference>
<protein>
    <submittedName>
        <fullName evidence="4">Uncharacterized protein</fullName>
    </submittedName>
</protein>
<evidence type="ECO:0000256" key="1">
    <source>
        <dbReference type="ARBA" id="ARBA00007692"/>
    </source>
</evidence>
<comment type="similarity">
    <text evidence="1">Belongs to the mTERF family.</text>
</comment>
<sequence>MFNKLLYLKCVTSTATSPYPFIHHHPFLFSLCFCTATSNSPSFAVSYLVDNFGFSPESASKKSKSCKISFQTPEKPETVIRFFRNHGFSNIQINYMVRKAPWLLSYDPCKTLLPKFEFFLSKDVSSSAIVDLISKYPAVLRPSLKNHIVPTYELVYKFLQCHVKTNRFMFRSTCFFSGDSLTHKIILLLENEVSESNIARLLGNHSKAVFASNDIVKSVKEVKDLGFDPSKSNFVKALMAIKKISPSLWKEKVDTFKKWGWSDEAVSEAFRRHPQVMLTSIKKINALMNLWVNELGRDALELVRRPNIFFMSMEKRIIPRTRVLQHLLAKGLRKSANFAYPFSVSEKLFLARFVTCFKEESCQLLKLYQEKVSVQGKEEVGAALGSYQIGNS</sequence>
<evidence type="ECO:0000313" key="4">
    <source>
        <dbReference type="EMBL" id="WVZ18949.1"/>
    </source>
</evidence>
<keyword evidence="2" id="KW-0806">Transcription termination</keyword>
<name>A0AAQ3S7X3_VIGMU</name>
<dbReference type="InterPro" id="IPR003690">
    <property type="entry name" value="MTERF"/>
</dbReference>